<reference evidence="2" key="2">
    <citation type="journal article" date="2021" name="PeerJ">
        <title>Extensive microbial diversity within the chicken gut microbiome revealed by metagenomics and culture.</title>
        <authorList>
            <person name="Gilroy R."/>
            <person name="Ravi A."/>
            <person name="Getino M."/>
            <person name="Pursley I."/>
            <person name="Horton D.L."/>
            <person name="Alikhan N.F."/>
            <person name="Baker D."/>
            <person name="Gharbi K."/>
            <person name="Hall N."/>
            <person name="Watson M."/>
            <person name="Adriaenssens E.M."/>
            <person name="Foster-Nyarko E."/>
            <person name="Jarju S."/>
            <person name="Secka A."/>
            <person name="Antonio M."/>
            <person name="Oren A."/>
            <person name="Chaudhuri R.R."/>
            <person name="La Ragione R."/>
            <person name="Hildebrand F."/>
            <person name="Pallen M.J."/>
        </authorList>
    </citation>
    <scope>NUCLEOTIDE SEQUENCE</scope>
    <source>
        <strain evidence="2">B2-22910</strain>
    </source>
</reference>
<dbReference type="AlphaFoldDB" id="A0A9D9NEF2"/>
<evidence type="ECO:0000313" key="3">
    <source>
        <dbReference type="Proteomes" id="UP000823603"/>
    </source>
</evidence>
<organism evidence="2 3">
    <name type="scientific">Candidatus Cryptobacteroides faecavium</name>
    <dbReference type="NCBI Taxonomy" id="2840762"/>
    <lineage>
        <taxon>Bacteria</taxon>
        <taxon>Pseudomonadati</taxon>
        <taxon>Bacteroidota</taxon>
        <taxon>Bacteroidia</taxon>
        <taxon>Bacteroidales</taxon>
        <taxon>Candidatus Cryptobacteroides</taxon>
    </lineage>
</organism>
<keyword evidence="1" id="KW-1133">Transmembrane helix</keyword>
<gene>
    <name evidence="2" type="ORF">IAB82_01640</name>
</gene>
<reference evidence="2" key="1">
    <citation type="submission" date="2020-10" db="EMBL/GenBank/DDBJ databases">
        <authorList>
            <person name="Gilroy R."/>
        </authorList>
    </citation>
    <scope>NUCLEOTIDE SEQUENCE</scope>
    <source>
        <strain evidence="2">B2-22910</strain>
    </source>
</reference>
<keyword evidence="1" id="KW-0472">Membrane</keyword>
<keyword evidence="1" id="KW-0812">Transmembrane</keyword>
<proteinExistence type="predicted"/>
<dbReference type="EMBL" id="JADIMB010000024">
    <property type="protein sequence ID" value="MBO8470478.1"/>
    <property type="molecule type" value="Genomic_DNA"/>
</dbReference>
<accession>A0A9D9NEF2</accession>
<sequence length="156" mass="17023">MLKDTDRKTLEKLAGKYLGGETDRAEEMRLGELLRKEDPGRLTPEYRALRIMLGGFAGMAQERRPRRRASRHRRLAAAISSAAAAAAVIAAVLSVNTVYGYDAEGKPIKDKGKALAQAECLQMLSQLESSMETAGELAGLLEYGQGADKDRADKDR</sequence>
<feature type="transmembrane region" description="Helical" evidence="1">
    <location>
        <begin position="75"/>
        <end position="101"/>
    </location>
</feature>
<comment type="caution">
    <text evidence="2">The sequence shown here is derived from an EMBL/GenBank/DDBJ whole genome shotgun (WGS) entry which is preliminary data.</text>
</comment>
<evidence type="ECO:0000313" key="2">
    <source>
        <dbReference type="EMBL" id="MBO8470478.1"/>
    </source>
</evidence>
<name>A0A9D9NEF2_9BACT</name>
<dbReference type="Proteomes" id="UP000823603">
    <property type="component" value="Unassembled WGS sequence"/>
</dbReference>
<evidence type="ECO:0000256" key="1">
    <source>
        <dbReference type="SAM" id="Phobius"/>
    </source>
</evidence>
<protein>
    <submittedName>
        <fullName evidence="2">Uncharacterized protein</fullName>
    </submittedName>
</protein>